<comment type="caution">
    <text evidence="1">The sequence shown here is derived from an EMBL/GenBank/DDBJ whole genome shotgun (WGS) entry which is preliminary data.</text>
</comment>
<proteinExistence type="predicted"/>
<gene>
    <name evidence="1" type="ORF">NU887_12870</name>
</gene>
<protein>
    <recommendedName>
        <fullName evidence="3">Viral A-type inclusion protein</fullName>
    </recommendedName>
</protein>
<sequence>MSPNYLRFLIAMFFFLSACTPDKKESNEKLKKEVIAIHDEVMPKMDELKKLKKEIIQKSNDLAADGSGTPEEIGRLNSIAADLDDSFEEMFVWMRQFKSSYEELTQEEVEVYLLDQKIKVQEVNDHIKSSIAAANKELGYN</sequence>
<organism evidence="1 2">
    <name type="scientific">Aquiflexum gelatinilyticum</name>
    <dbReference type="NCBI Taxonomy" id="2961943"/>
    <lineage>
        <taxon>Bacteria</taxon>
        <taxon>Pseudomonadati</taxon>
        <taxon>Bacteroidota</taxon>
        <taxon>Cytophagia</taxon>
        <taxon>Cytophagales</taxon>
        <taxon>Cyclobacteriaceae</taxon>
        <taxon>Aquiflexum</taxon>
    </lineage>
</organism>
<dbReference type="PROSITE" id="PS51257">
    <property type="entry name" value="PROKAR_LIPOPROTEIN"/>
    <property type="match status" value="1"/>
</dbReference>
<accession>A0A9X2P8V0</accession>
<keyword evidence="2" id="KW-1185">Reference proteome</keyword>
<dbReference type="EMBL" id="JANSUY010000011">
    <property type="protein sequence ID" value="MCR9015930.1"/>
    <property type="molecule type" value="Genomic_DNA"/>
</dbReference>
<dbReference type="AlphaFoldDB" id="A0A9X2P8V0"/>
<reference evidence="1" key="1">
    <citation type="submission" date="2022-08" db="EMBL/GenBank/DDBJ databases">
        <authorList>
            <person name="Zhang D."/>
        </authorList>
    </citation>
    <scope>NUCLEOTIDE SEQUENCE</scope>
    <source>
        <strain evidence="1">XJ19-11</strain>
    </source>
</reference>
<dbReference type="RefSeq" id="WP_258423792.1">
    <property type="nucleotide sequence ID" value="NZ_JANSUY010000011.1"/>
</dbReference>
<evidence type="ECO:0000313" key="1">
    <source>
        <dbReference type="EMBL" id="MCR9015930.1"/>
    </source>
</evidence>
<name>A0A9X2P8V0_9BACT</name>
<dbReference type="Proteomes" id="UP001142175">
    <property type="component" value="Unassembled WGS sequence"/>
</dbReference>
<evidence type="ECO:0008006" key="3">
    <source>
        <dbReference type="Google" id="ProtNLM"/>
    </source>
</evidence>
<evidence type="ECO:0000313" key="2">
    <source>
        <dbReference type="Proteomes" id="UP001142175"/>
    </source>
</evidence>